<name>A0A420I7P5_9PEZI</name>
<gene>
    <name evidence="4" type="ORF">GcC1_117009</name>
</gene>
<proteinExistence type="predicted"/>
<organism evidence="4 5">
    <name type="scientific">Golovinomyces cichoracearum</name>
    <dbReference type="NCBI Taxonomy" id="62708"/>
    <lineage>
        <taxon>Eukaryota</taxon>
        <taxon>Fungi</taxon>
        <taxon>Dikarya</taxon>
        <taxon>Ascomycota</taxon>
        <taxon>Pezizomycotina</taxon>
        <taxon>Leotiomycetes</taxon>
        <taxon>Erysiphales</taxon>
        <taxon>Erysiphaceae</taxon>
        <taxon>Golovinomyces</taxon>
    </lineage>
</organism>
<evidence type="ECO:0000259" key="3">
    <source>
        <dbReference type="Pfam" id="PF12814"/>
    </source>
</evidence>
<dbReference type="OrthoDB" id="2149224at2759"/>
<dbReference type="GO" id="GO:0000226">
    <property type="term" value="P:microtubule cytoskeleton organization"/>
    <property type="evidence" value="ECO:0007669"/>
    <property type="project" value="TreeGrafter"/>
</dbReference>
<feature type="region of interest" description="Disordered" evidence="2">
    <location>
        <begin position="399"/>
        <end position="441"/>
    </location>
</feature>
<dbReference type="GO" id="GO:0005543">
    <property type="term" value="F:phospholipid binding"/>
    <property type="evidence" value="ECO:0007669"/>
    <property type="project" value="InterPro"/>
</dbReference>
<dbReference type="InterPro" id="IPR053005">
    <property type="entry name" value="Nuclear_Pos-Cytoskel_Interact"/>
</dbReference>
<feature type="domain" description="Pleckstrin homology" evidence="3">
    <location>
        <begin position="854"/>
        <end position="985"/>
    </location>
</feature>
<evidence type="ECO:0000256" key="2">
    <source>
        <dbReference type="SAM" id="MobiDB-lite"/>
    </source>
</evidence>
<sequence length="1285" mass="143266">MTAWDTEDDFTTAAQKSLPSPSNSSRSAQARIFRKANSPPSSLLSTDSPEQHKETSFTNKENAFSLSPHDFTPSLHANLVSEILALRRAQEAKKKQIESLETVLYETKNEFDVYSAGLASINKENLSLKRKLELIENSTSSALLEISKERDNSLETAAEAKQRLEAIQKKVRNQDGEIDRIHALWARDKANWEEEKRKMDRKLHVAENRLKKVVQEVTAFEAHKFNTLAHENETDIEDNSQDKNESDIESSSTRSRASSIRFSMLNGLVGLDGQKTDGLTLADELNHIGVDETCAYTVRDSYASTTAQAQGSWCESNDQICEKCFAAENVPRCSSRVRGIILVTKTREGVSANEELRAEMNGIVFRDPDTPSLAKSPNDDKSFLADVNLLNNVPKNLKETHSDQTQQREDQANRPNNLVQKNTFKTNPLSSADTTEMQSSEELINLPKTSISLCCGIPSSTENIQSIKDVLSRSTQTDESTLLPKKSVPPSVIIPSIQLHPPQSTPSSPNEILMPPQFKDRSCQVEILSGVSSKSVSVQTDEIDIGQRINLLPLRPHVSSTTSNLPYSNPNQKQPQTILLKTSVPIENNETEKLSEMCSENHNNGSPSDQVYDKESCALSGHISGFKKKSYEDGNVNRPENSAPAIAHQIYVEGSDKPIREFDDLSTNSLKSGKSYMKNIDHINLSSSINKDKNNEISREKNSVLEIQYSPSSETNSPQADEPPFPIPVRHSSRRPYVTLSYKSDDIDSSEWTRKSPCHRRSKSIRKIRSATAISGRTRTGSFGEASINMAQQPTAHWANNQPITSMSPLPNNDMMSSRKTSGASYEMCNSYTVSGNASNSAKSNSLTSDRTTSVISAIAQSMIGEWVFKYTRQRKPASAADSYRSLEISNKVRHRRWIWLAPYERAVMWSSKEPTSRSALMGKCGRKLVIQSVLDVKDENPPPKGINLFDRSILIHSSNRAFRFTAVTKESHNNWLKALTFLARSQLLHGPLSSTKDPISNKPQSETRHKTRIHETIRAAKGKPSYVSKYSEVSKKASHSFSDVNHTHSETRCMIVDCDSPADAPIVPRFTERSALNYPNSNVASSFLPLYHRRRSNTAPRNPTSSTHKINNPVPSFNCASSSNIAISATTHENNYAYGYDSHLAPKIVIPANLNNQLYYSHPSLSCNVNQKSPNSEDSCPENFNFFDPVGTLRMQAFVSPSTSVLGSDEAPKAEDDVSKNEPHFRCQEPEDEISLKSPTIDQIDINEKSHELKSFADGIFMEKYPRNGCINTYEEKSYPFSGF</sequence>
<dbReference type="GO" id="GO:0032065">
    <property type="term" value="P:maintenance of protein location in cell cortex"/>
    <property type="evidence" value="ECO:0007669"/>
    <property type="project" value="InterPro"/>
</dbReference>
<keyword evidence="1" id="KW-0175">Coiled coil</keyword>
<feature type="region of interest" description="Disordered" evidence="2">
    <location>
        <begin position="1"/>
        <end position="58"/>
    </location>
</feature>
<evidence type="ECO:0000313" key="5">
    <source>
        <dbReference type="Proteomes" id="UP000285405"/>
    </source>
</evidence>
<feature type="region of interest" description="Disordered" evidence="2">
    <location>
        <begin position="231"/>
        <end position="255"/>
    </location>
</feature>
<feature type="coiled-coil region" evidence="1">
    <location>
        <begin position="118"/>
        <end position="216"/>
    </location>
</feature>
<feature type="compositionally biased region" description="Polar residues" evidence="2">
    <location>
        <begin position="413"/>
        <end position="441"/>
    </location>
</feature>
<feature type="compositionally biased region" description="Polar residues" evidence="2">
    <location>
        <begin position="710"/>
        <end position="719"/>
    </location>
</feature>
<protein>
    <recommendedName>
        <fullName evidence="3">Pleckstrin homology domain-containing protein</fullName>
    </recommendedName>
</protein>
<feature type="region of interest" description="Disordered" evidence="2">
    <location>
        <begin position="1205"/>
        <end position="1224"/>
    </location>
</feature>
<feature type="compositionally biased region" description="Acidic residues" evidence="2">
    <location>
        <begin position="1"/>
        <end position="10"/>
    </location>
</feature>
<dbReference type="GO" id="GO:0005938">
    <property type="term" value="C:cell cortex"/>
    <property type="evidence" value="ECO:0007669"/>
    <property type="project" value="InterPro"/>
</dbReference>
<dbReference type="PANTHER" id="PTHR28190">
    <property type="entry name" value="NUCLEAR MIGRATION PROTEIN NUM1"/>
    <property type="match status" value="1"/>
</dbReference>
<dbReference type="PANTHER" id="PTHR28190:SF2">
    <property type="entry name" value="MIGRATION PROTEIN, PUTATIVE (AFU_ORTHOLOGUE AFUA_2G07730)-RELATED"/>
    <property type="match status" value="1"/>
</dbReference>
<dbReference type="Proteomes" id="UP000285405">
    <property type="component" value="Unassembled WGS sequence"/>
</dbReference>
<feature type="compositionally biased region" description="Basic and acidic residues" evidence="2">
    <location>
        <begin position="1211"/>
        <end position="1224"/>
    </location>
</feature>
<accession>A0A420I7P5</accession>
<dbReference type="EMBL" id="MCBR01011754">
    <property type="protein sequence ID" value="RKF65666.1"/>
    <property type="molecule type" value="Genomic_DNA"/>
</dbReference>
<feature type="compositionally biased region" description="Low complexity" evidence="2">
    <location>
        <begin position="17"/>
        <end position="27"/>
    </location>
</feature>
<feature type="compositionally biased region" description="Basic and acidic residues" evidence="2">
    <location>
        <begin position="399"/>
        <end position="412"/>
    </location>
</feature>
<dbReference type="InterPro" id="IPR024774">
    <property type="entry name" value="PH_dom-Mcp5-type"/>
</dbReference>
<evidence type="ECO:0000313" key="4">
    <source>
        <dbReference type="EMBL" id="RKF65666.1"/>
    </source>
</evidence>
<feature type="region of interest" description="Disordered" evidence="2">
    <location>
        <begin position="710"/>
        <end position="732"/>
    </location>
</feature>
<comment type="caution">
    <text evidence="4">The sequence shown here is derived from an EMBL/GenBank/DDBJ whole genome shotgun (WGS) entry which is preliminary data.</text>
</comment>
<dbReference type="GO" id="GO:0005739">
    <property type="term" value="C:mitochondrion"/>
    <property type="evidence" value="ECO:0007669"/>
    <property type="project" value="TreeGrafter"/>
</dbReference>
<reference evidence="4 5" key="1">
    <citation type="journal article" date="2018" name="BMC Genomics">
        <title>Comparative genome analyses reveal sequence features reflecting distinct modes of host-adaptation between dicot and monocot powdery mildew.</title>
        <authorList>
            <person name="Wu Y."/>
            <person name="Ma X."/>
            <person name="Pan Z."/>
            <person name="Kale S.D."/>
            <person name="Song Y."/>
            <person name="King H."/>
            <person name="Zhang Q."/>
            <person name="Presley C."/>
            <person name="Deng X."/>
            <person name="Wei C.I."/>
            <person name="Xiao S."/>
        </authorList>
    </citation>
    <scope>NUCLEOTIDE SEQUENCE [LARGE SCALE GENOMIC DNA]</scope>
    <source>
        <strain evidence="4">UCSC1</strain>
    </source>
</reference>
<dbReference type="GO" id="GO:0015631">
    <property type="term" value="F:tubulin binding"/>
    <property type="evidence" value="ECO:0007669"/>
    <property type="project" value="TreeGrafter"/>
</dbReference>
<dbReference type="Pfam" id="PF12814">
    <property type="entry name" value="Mcp5_PH"/>
    <property type="match status" value="1"/>
</dbReference>
<evidence type="ECO:0000256" key="1">
    <source>
        <dbReference type="SAM" id="Coils"/>
    </source>
</evidence>